<name>A0ABT1M1C6_9MYCO</name>
<comment type="caution">
    <text evidence="4">The sequence shown here is derived from an EMBL/GenBank/DDBJ whole genome shotgun (WGS) entry which is preliminary data.</text>
</comment>
<keyword evidence="1" id="KW-0472">Membrane</keyword>
<sequence>MTGAHSGVSARRRSRPWLRPAAGLAMVVSIALIAVFAVALFRGDLSSTTSVTVVSPRAGLVMNPDAKVKMRGVQVGRVESIEERSDGTAVLRLAMDPAKLPRIPSNVTVDIGSTTVFGSKFVQLIPPSVPAAERMHAGQVLEAQSVTVEINTVFEQLTSVLSSIEPEKLNQTLGAIAAALHGRGHDFGQAIVDLNGYLAAIEGSLPNLEHDLTAMPAALESFADAAPDLLQAAANSNTLSQTVVDQQTDLDALLVGVIGLGDVGSEVLTATRGPLTDTVRMLAPLTDLTAQYEEALYCGIAGLLPLAISPRLKHPGVEVMTGFLWANEPWHYPDDLPKVGATGGPQCTYMPRVPFMARPPWVVADTGANPWERNGPGIMLNSAGLKEALFGPNPGPPRNSAQIGQPG</sequence>
<organism evidence="4 5">
    <name type="scientific">Mycolicibacterium arenosum</name>
    <dbReference type="NCBI Taxonomy" id="2952157"/>
    <lineage>
        <taxon>Bacteria</taxon>
        <taxon>Bacillati</taxon>
        <taxon>Actinomycetota</taxon>
        <taxon>Actinomycetes</taxon>
        <taxon>Mycobacteriales</taxon>
        <taxon>Mycobacteriaceae</taxon>
        <taxon>Mycolicibacterium</taxon>
    </lineage>
</organism>
<dbReference type="PANTHER" id="PTHR33371:SF19">
    <property type="entry name" value="MCE-FAMILY PROTEIN MCE4A"/>
    <property type="match status" value="1"/>
</dbReference>
<dbReference type="NCBIfam" id="TIGR00996">
    <property type="entry name" value="Mtu_fam_mce"/>
    <property type="match status" value="1"/>
</dbReference>
<protein>
    <submittedName>
        <fullName evidence="4">MCE family protein</fullName>
    </submittedName>
</protein>
<feature type="domain" description="Mammalian cell entry C-terminal" evidence="3">
    <location>
        <begin position="132"/>
        <end position="345"/>
    </location>
</feature>
<dbReference type="Pfam" id="PF11887">
    <property type="entry name" value="Mce4_CUP1"/>
    <property type="match status" value="1"/>
</dbReference>
<accession>A0ABT1M1C6</accession>
<dbReference type="InterPro" id="IPR005693">
    <property type="entry name" value="Mce"/>
</dbReference>
<feature type="domain" description="Mce/MlaD" evidence="2">
    <location>
        <begin position="48"/>
        <end position="127"/>
    </location>
</feature>
<dbReference type="Proteomes" id="UP001651690">
    <property type="component" value="Unassembled WGS sequence"/>
</dbReference>
<dbReference type="InterPro" id="IPR024516">
    <property type="entry name" value="Mce_C"/>
</dbReference>
<evidence type="ECO:0000313" key="4">
    <source>
        <dbReference type="EMBL" id="MCP9272948.1"/>
    </source>
</evidence>
<dbReference type="RefSeq" id="WP_255060195.1">
    <property type="nucleotide sequence ID" value="NZ_JANDBD010000004.1"/>
</dbReference>
<proteinExistence type="predicted"/>
<feature type="transmembrane region" description="Helical" evidence="1">
    <location>
        <begin position="21"/>
        <end position="41"/>
    </location>
</feature>
<evidence type="ECO:0000259" key="2">
    <source>
        <dbReference type="Pfam" id="PF02470"/>
    </source>
</evidence>
<gene>
    <name evidence="4" type="ORF">NM203_12205</name>
</gene>
<keyword evidence="1" id="KW-0812">Transmembrane</keyword>
<evidence type="ECO:0000313" key="5">
    <source>
        <dbReference type="Proteomes" id="UP001651690"/>
    </source>
</evidence>
<dbReference type="Pfam" id="PF02470">
    <property type="entry name" value="MlaD"/>
    <property type="match status" value="1"/>
</dbReference>
<keyword evidence="5" id="KW-1185">Reference proteome</keyword>
<dbReference type="PANTHER" id="PTHR33371">
    <property type="entry name" value="INTERMEMBRANE PHOSPHOLIPID TRANSPORT SYSTEM BINDING PROTEIN MLAD-RELATED"/>
    <property type="match status" value="1"/>
</dbReference>
<dbReference type="InterPro" id="IPR052336">
    <property type="entry name" value="MlaD_Phospholipid_Transporter"/>
</dbReference>
<keyword evidence="1" id="KW-1133">Transmembrane helix</keyword>
<reference evidence="4 5" key="1">
    <citation type="submission" date="2022-06" db="EMBL/GenBank/DDBJ databases">
        <title>Mycolicibacterium sp. CAU 1645 isolated from seawater.</title>
        <authorList>
            <person name="Kim W."/>
        </authorList>
    </citation>
    <scope>NUCLEOTIDE SEQUENCE [LARGE SCALE GENOMIC DNA]</scope>
    <source>
        <strain evidence="4 5">CAU 1645</strain>
    </source>
</reference>
<evidence type="ECO:0000256" key="1">
    <source>
        <dbReference type="SAM" id="Phobius"/>
    </source>
</evidence>
<dbReference type="EMBL" id="JANDBD010000004">
    <property type="protein sequence ID" value="MCP9272948.1"/>
    <property type="molecule type" value="Genomic_DNA"/>
</dbReference>
<evidence type="ECO:0000259" key="3">
    <source>
        <dbReference type="Pfam" id="PF11887"/>
    </source>
</evidence>
<dbReference type="InterPro" id="IPR003399">
    <property type="entry name" value="Mce/MlaD"/>
</dbReference>